<feature type="coiled-coil region" evidence="1">
    <location>
        <begin position="84"/>
        <end position="111"/>
    </location>
</feature>
<dbReference type="AlphaFoldDB" id="A0A645FDW5"/>
<proteinExistence type="predicted"/>
<sequence length="166" mass="19355">MRNKNNSINDNMKIGLKGVILCENGNKKEGIKLLKEYVKKEGNMEEIYSFLIENLDNQKEVEYYEQIRINKFSNKLTLIDNIKKYIEKNNIDDAKKELIKLEKNYKFQITSLEYSDLGILFGTAKEYEIAENCNNWALKYDSNNQVAINCQGVYGMLANSEEILDE</sequence>
<dbReference type="SUPFAM" id="SSF48452">
    <property type="entry name" value="TPR-like"/>
    <property type="match status" value="1"/>
</dbReference>
<name>A0A645FDW5_9ZZZZ</name>
<organism evidence="2">
    <name type="scientific">bioreactor metagenome</name>
    <dbReference type="NCBI Taxonomy" id="1076179"/>
    <lineage>
        <taxon>unclassified sequences</taxon>
        <taxon>metagenomes</taxon>
        <taxon>ecological metagenomes</taxon>
    </lineage>
</organism>
<protein>
    <submittedName>
        <fullName evidence="2">Uncharacterized protein</fullName>
    </submittedName>
</protein>
<dbReference type="InterPro" id="IPR011990">
    <property type="entry name" value="TPR-like_helical_dom_sf"/>
</dbReference>
<dbReference type="EMBL" id="VSSQ01058048">
    <property type="protein sequence ID" value="MPN11786.1"/>
    <property type="molecule type" value="Genomic_DNA"/>
</dbReference>
<gene>
    <name evidence="2" type="ORF">SDC9_159094</name>
</gene>
<evidence type="ECO:0000313" key="2">
    <source>
        <dbReference type="EMBL" id="MPN11786.1"/>
    </source>
</evidence>
<dbReference type="Gene3D" id="1.25.40.10">
    <property type="entry name" value="Tetratricopeptide repeat domain"/>
    <property type="match status" value="1"/>
</dbReference>
<comment type="caution">
    <text evidence="2">The sequence shown here is derived from an EMBL/GenBank/DDBJ whole genome shotgun (WGS) entry which is preliminary data.</text>
</comment>
<reference evidence="2" key="1">
    <citation type="submission" date="2019-08" db="EMBL/GenBank/DDBJ databases">
        <authorList>
            <person name="Kucharzyk K."/>
            <person name="Murdoch R.W."/>
            <person name="Higgins S."/>
            <person name="Loffler F."/>
        </authorList>
    </citation>
    <scope>NUCLEOTIDE SEQUENCE</scope>
</reference>
<keyword evidence="1" id="KW-0175">Coiled coil</keyword>
<evidence type="ECO:0000256" key="1">
    <source>
        <dbReference type="SAM" id="Coils"/>
    </source>
</evidence>
<accession>A0A645FDW5</accession>